<keyword evidence="1" id="KW-1133">Transmembrane helix</keyword>
<accession>C4ZCQ5</accession>
<keyword evidence="1" id="KW-0472">Membrane</keyword>
<evidence type="ECO:0000256" key="1">
    <source>
        <dbReference type="SAM" id="Phobius"/>
    </source>
</evidence>
<evidence type="ECO:0000313" key="2">
    <source>
        <dbReference type="EMBL" id="ACR74410.1"/>
    </source>
</evidence>
<reference evidence="2 3" key="1">
    <citation type="journal article" date="2009" name="Proc. Natl. Acad. Sci. U.S.A.">
        <title>Characterizing a model human gut microbiota composed of members of its two dominant bacterial phyla.</title>
        <authorList>
            <person name="Mahowald M.A."/>
            <person name="Rey F.E."/>
            <person name="Seedorf H."/>
            <person name="Turnbaugh P.J."/>
            <person name="Fulton R.S."/>
            <person name="Wollam A."/>
            <person name="Shah N."/>
            <person name="Wang C."/>
            <person name="Magrini V."/>
            <person name="Wilson R.K."/>
            <person name="Cantarel B.L."/>
            <person name="Coutinho P.M."/>
            <person name="Henrissat B."/>
            <person name="Crock L.W."/>
            <person name="Russell A."/>
            <person name="Verberkmoes N.C."/>
            <person name="Hettich R.L."/>
            <person name="Gordon J.I."/>
        </authorList>
    </citation>
    <scope>NUCLEOTIDE SEQUENCE [LARGE SCALE GENOMIC DNA]</scope>
    <source>
        <strain evidence="3">ATCC 33656 / DSM 3377 / JCM 17463 / KCTC 5835 / LMG 30912 / VPI 0990</strain>
    </source>
</reference>
<feature type="transmembrane region" description="Helical" evidence="1">
    <location>
        <begin position="478"/>
        <end position="496"/>
    </location>
</feature>
<protein>
    <submittedName>
        <fullName evidence="2">Uncharacterized protein</fullName>
    </submittedName>
</protein>
<organism evidence="2 3">
    <name type="scientific">Agathobacter rectalis (strain ATCC 33656 / DSM 3377 / JCM 17463 / KCTC 5835 / VPI 0990)</name>
    <name type="common">Eubacterium rectale</name>
    <dbReference type="NCBI Taxonomy" id="515619"/>
    <lineage>
        <taxon>Bacteria</taxon>
        <taxon>Bacillati</taxon>
        <taxon>Bacillota</taxon>
        <taxon>Clostridia</taxon>
        <taxon>Lachnospirales</taxon>
        <taxon>Lachnospiraceae</taxon>
        <taxon>Agathobacter</taxon>
    </lineage>
</organism>
<feature type="transmembrane region" description="Helical" evidence="1">
    <location>
        <begin position="516"/>
        <end position="539"/>
    </location>
</feature>
<dbReference type="Proteomes" id="UP000001477">
    <property type="component" value="Chromosome"/>
</dbReference>
<sequence length="564" mass="66165">MIYKAVCNMSTQDSNTKKIAYGELHFYYPFKFDNKYSYTQIHKKIEKSPLLFTDEYQQKVIDSLGYSLVETFNDIKKEFEASSSLNNPCILKMSDYQKYKSMKCAPMSINPDDILLEIESGESSIKFYIKDADLELLNQRIIRLQEEYDISLKFYGHNFTNRQDRFLLLPLKIELENGKFTWLYPLIYLFENNMGILKLELPIFDSCIEPLLENDYDRFLTKIINKWNIKNYNSETTLSSIQNFYLSNLLDDIKIDMVSYSNELKNIILIDFDGRPQHINSIPNDVKEDLFRIICAPVPSRNNTTYSKDADEYLKNHSWGGHGVKYIAKSTGGCLSFIDKTISDYVSDDYKTETKTSVLTPFNDYYNLCNKLARDLCVNVEFALIIILLKKTNESNDYFNKIASMKKLSDTRIEYNKNILFISELQENCYGSVSEQTALLEKMMPHYFKHEITSAKKIAIDNILQQNEQEKNERFQNYISTGGLILTLIFGLPSLYETLTIFRKLFSFYPYNIPYLTLENTSIILWLTLNGIIILKLYLRKYYPKIKKYCHLIVTRHRKSQESP</sequence>
<gene>
    <name evidence="2" type="ordered locus">EUBREC_0621</name>
</gene>
<dbReference type="EMBL" id="CP001107">
    <property type="protein sequence ID" value="ACR74410.1"/>
    <property type="molecule type" value="Genomic_DNA"/>
</dbReference>
<dbReference type="STRING" id="515619.EUBREC_0621"/>
<name>C4ZCQ5_AGARV</name>
<evidence type="ECO:0000313" key="3">
    <source>
        <dbReference type="Proteomes" id="UP000001477"/>
    </source>
</evidence>
<dbReference type="PaxDb" id="515619-EUBREC_0621"/>
<dbReference type="AlphaFoldDB" id="C4ZCQ5"/>
<dbReference type="KEGG" id="ere:EUBREC_0621"/>
<dbReference type="HOGENOM" id="CLU_482938_0_0_9"/>
<keyword evidence="1" id="KW-0812">Transmembrane</keyword>
<proteinExistence type="predicted"/>